<organism evidence="2">
    <name type="scientific">marine sediment metagenome</name>
    <dbReference type="NCBI Taxonomy" id="412755"/>
    <lineage>
        <taxon>unclassified sequences</taxon>
        <taxon>metagenomes</taxon>
        <taxon>ecological metagenomes</taxon>
    </lineage>
</organism>
<accession>A0A0F9DKK5</accession>
<protein>
    <submittedName>
        <fullName evidence="2">Uncharacterized protein</fullName>
    </submittedName>
</protein>
<evidence type="ECO:0000313" key="2">
    <source>
        <dbReference type="EMBL" id="KKL18206.1"/>
    </source>
</evidence>
<dbReference type="EMBL" id="LAZR01038956">
    <property type="protein sequence ID" value="KKL18206.1"/>
    <property type="molecule type" value="Genomic_DNA"/>
</dbReference>
<name>A0A0F9DKK5_9ZZZZ</name>
<evidence type="ECO:0000256" key="1">
    <source>
        <dbReference type="SAM" id="MobiDB-lite"/>
    </source>
</evidence>
<feature type="non-terminal residue" evidence="2">
    <location>
        <position position="25"/>
    </location>
</feature>
<sequence length="25" mass="3155">MTPHEREYQRVTRKVRVKTPRGDQW</sequence>
<gene>
    <name evidence="2" type="ORF">LCGC14_2477820</name>
</gene>
<proteinExistence type="predicted"/>
<reference evidence="2" key="1">
    <citation type="journal article" date="2015" name="Nature">
        <title>Complex archaea that bridge the gap between prokaryotes and eukaryotes.</title>
        <authorList>
            <person name="Spang A."/>
            <person name="Saw J.H."/>
            <person name="Jorgensen S.L."/>
            <person name="Zaremba-Niedzwiedzka K."/>
            <person name="Martijn J."/>
            <person name="Lind A.E."/>
            <person name="van Eijk R."/>
            <person name="Schleper C."/>
            <person name="Guy L."/>
            <person name="Ettema T.J."/>
        </authorList>
    </citation>
    <scope>NUCLEOTIDE SEQUENCE</scope>
</reference>
<feature type="compositionally biased region" description="Basic and acidic residues" evidence="1">
    <location>
        <begin position="1"/>
        <end position="10"/>
    </location>
</feature>
<feature type="region of interest" description="Disordered" evidence="1">
    <location>
        <begin position="1"/>
        <end position="25"/>
    </location>
</feature>
<comment type="caution">
    <text evidence="2">The sequence shown here is derived from an EMBL/GenBank/DDBJ whole genome shotgun (WGS) entry which is preliminary data.</text>
</comment>
<dbReference type="AlphaFoldDB" id="A0A0F9DKK5"/>